<feature type="domain" description="Amidohydrolase-related" evidence="5">
    <location>
        <begin position="83"/>
        <end position="425"/>
    </location>
</feature>
<dbReference type="SUPFAM" id="SSF51556">
    <property type="entry name" value="Metallo-dependent hydrolases"/>
    <property type="match status" value="1"/>
</dbReference>
<comment type="caution">
    <text evidence="4">Lacks conserved residue(s) required for the propagation of feature annotation.</text>
</comment>
<keyword evidence="3 4" id="KW-0862">Zinc</keyword>
<feature type="binding site" evidence="4">
    <location>
        <position position="209"/>
    </location>
    <ligand>
        <name>substrate</name>
    </ligand>
</feature>
<proteinExistence type="inferred from homology"/>
<organism evidence="6 7">
    <name type="scientific">Sulfobacillus thermosulfidooxidans (strain DSM 9293 / VKM B-1269 / AT-1)</name>
    <dbReference type="NCBI Taxonomy" id="929705"/>
    <lineage>
        <taxon>Bacteria</taxon>
        <taxon>Bacillati</taxon>
        <taxon>Bacillota</taxon>
        <taxon>Clostridia</taxon>
        <taxon>Eubacteriales</taxon>
        <taxon>Clostridiales Family XVII. Incertae Sedis</taxon>
        <taxon>Sulfobacillus</taxon>
    </lineage>
</organism>
<feature type="binding site" evidence="4">
    <location>
        <position position="92"/>
    </location>
    <ligand>
        <name>Zn(2+)</name>
        <dbReference type="ChEBI" id="CHEBI:29105"/>
    </ligand>
</feature>
<evidence type="ECO:0000256" key="4">
    <source>
        <dbReference type="HAMAP-Rule" id="MF_01281"/>
    </source>
</evidence>
<comment type="catalytic activity">
    <reaction evidence="4">
        <text>S-methyl-5'-thioadenosine + H2O + H(+) = S-methyl-5'-thioinosine + NH4(+)</text>
        <dbReference type="Rhea" id="RHEA:25025"/>
        <dbReference type="ChEBI" id="CHEBI:15377"/>
        <dbReference type="ChEBI" id="CHEBI:15378"/>
        <dbReference type="ChEBI" id="CHEBI:17509"/>
        <dbReference type="ChEBI" id="CHEBI:28938"/>
        <dbReference type="ChEBI" id="CHEBI:48595"/>
        <dbReference type="EC" id="3.5.4.31"/>
    </reaction>
</comment>
<feature type="binding site" evidence="4">
    <location>
        <position position="236"/>
    </location>
    <ligand>
        <name>Zn(2+)</name>
        <dbReference type="ChEBI" id="CHEBI:29105"/>
    </ligand>
</feature>
<dbReference type="PANTHER" id="PTHR43794">
    <property type="entry name" value="AMINOHYDROLASE SSNA-RELATED"/>
    <property type="match status" value="1"/>
</dbReference>
<dbReference type="GO" id="GO:0046872">
    <property type="term" value="F:metal ion binding"/>
    <property type="evidence" value="ECO:0007669"/>
    <property type="project" value="UniProtKB-KW"/>
</dbReference>
<dbReference type="HAMAP" id="MF_01281">
    <property type="entry name" value="MTA_SAH_deamin"/>
    <property type="match status" value="1"/>
</dbReference>
<evidence type="ECO:0000256" key="2">
    <source>
        <dbReference type="ARBA" id="ARBA00022801"/>
    </source>
</evidence>
<dbReference type="AlphaFoldDB" id="A0A1W1WJT1"/>
<dbReference type="Pfam" id="PF01979">
    <property type="entry name" value="Amidohydro_1"/>
    <property type="match status" value="1"/>
</dbReference>
<keyword evidence="7" id="KW-1185">Reference proteome</keyword>
<feature type="binding site" evidence="4">
    <location>
        <position position="239"/>
    </location>
    <ligand>
        <name>substrate</name>
    </ligand>
</feature>
<evidence type="ECO:0000313" key="6">
    <source>
        <dbReference type="EMBL" id="SMC06527.1"/>
    </source>
</evidence>
<evidence type="ECO:0000259" key="5">
    <source>
        <dbReference type="Pfam" id="PF01979"/>
    </source>
</evidence>
<dbReference type="EC" id="3.5.4.28" evidence="4"/>
<dbReference type="EC" id="3.5.4.31" evidence="4"/>
<feature type="binding site" evidence="4">
    <location>
        <position position="121"/>
    </location>
    <ligand>
        <name>substrate</name>
    </ligand>
</feature>
<dbReference type="InterPro" id="IPR011059">
    <property type="entry name" value="Metal-dep_hydrolase_composite"/>
</dbReference>
<evidence type="ECO:0000256" key="1">
    <source>
        <dbReference type="ARBA" id="ARBA00022723"/>
    </source>
</evidence>
<protein>
    <recommendedName>
        <fullName evidence="4">5-methylthioadenosine/S-adenosylhomocysteine deaminase</fullName>
        <shortName evidence="4">MTA/SAH deaminase</shortName>
        <ecNumber evidence="4">3.5.4.28</ecNumber>
        <ecNumber evidence="4">3.5.4.31</ecNumber>
    </recommendedName>
</protein>
<feature type="binding site" evidence="4">
    <location>
        <position position="324"/>
    </location>
    <ligand>
        <name>substrate</name>
    </ligand>
</feature>
<feature type="binding site" evidence="4">
    <location>
        <position position="173"/>
    </location>
    <ligand>
        <name>substrate</name>
    </ligand>
</feature>
<keyword evidence="1 4" id="KW-0479">Metal-binding</keyword>
<dbReference type="InterPro" id="IPR050287">
    <property type="entry name" value="MTA/SAH_deaminase"/>
</dbReference>
<name>A0A1W1WJT1_SULTA</name>
<dbReference type="PANTHER" id="PTHR43794:SF11">
    <property type="entry name" value="AMIDOHYDROLASE-RELATED DOMAIN-CONTAINING PROTEIN"/>
    <property type="match status" value="1"/>
</dbReference>
<dbReference type="SUPFAM" id="SSF51338">
    <property type="entry name" value="Composite domain of metallo-dependent hydrolases"/>
    <property type="match status" value="1"/>
</dbReference>
<comment type="cofactor">
    <cofactor evidence="4">
        <name>Zn(2+)</name>
        <dbReference type="ChEBI" id="CHEBI:29105"/>
    </cofactor>
    <text evidence="4">Binds 1 zinc ion per subunit.</text>
</comment>
<evidence type="ECO:0000313" key="7">
    <source>
        <dbReference type="Proteomes" id="UP000192660"/>
    </source>
</evidence>
<comment type="similarity">
    <text evidence="4">Belongs to the metallo-dependent hydrolases superfamily. MTA/SAH deaminase family.</text>
</comment>
<dbReference type="Gene3D" id="3.20.20.140">
    <property type="entry name" value="Metal-dependent hydrolases"/>
    <property type="match status" value="1"/>
</dbReference>
<dbReference type="InterPro" id="IPR023512">
    <property type="entry name" value="Deaminase_MtaD/DadD"/>
</dbReference>
<dbReference type="STRING" id="28034.BFX07_13310"/>
<dbReference type="FunFam" id="3.20.20.140:FF:000014">
    <property type="entry name" value="5-methylthioadenosine/S-adenosylhomocysteine deaminase"/>
    <property type="match status" value="1"/>
</dbReference>
<feature type="binding site" evidence="4">
    <location>
        <position position="324"/>
    </location>
    <ligand>
        <name>Zn(2+)</name>
        <dbReference type="ChEBI" id="CHEBI:29105"/>
    </ligand>
</feature>
<dbReference type="EMBL" id="FWWY01000001">
    <property type="protein sequence ID" value="SMC06527.1"/>
    <property type="molecule type" value="Genomic_DNA"/>
</dbReference>
<dbReference type="Proteomes" id="UP000192660">
    <property type="component" value="Unassembled WGS sequence"/>
</dbReference>
<comment type="function">
    <text evidence="4">Catalyzes the deamination of 5-methylthioadenosine and S-adenosyl-L-homocysteine into 5-methylthioinosine and S-inosyl-L-homocysteine, respectively. Is also able to deaminate adenosine.</text>
</comment>
<sequence>MDSADHTGRREWHFSQALRPGFWRREYLMRYRIETDAILTMDDEFRVFRPGQLTWEDGTIVSVGPVADDASPVDQVIHVAGGVLLPGFYNGHNHAAMTLFRGLADDSPIFEWLEKHIWPVEAKLTPEDIYIGTLLAAVEMIKSGTVGYADMYFEMDAVAKATVESGLRGWLSRGLIGQDDGDDDKLNNAIAFANRWKENPLITPMLGPHAPYTCSPKFLERVAESAKTHQLGIHIHLSESLDEVVQIRNQFGVTPIQLAAQTGLFENRTLIAHGVHIEPEDIPFLKTIEGGVISCPVSNAKLGNGIMPYNLLQQAGIAVGLGTDGAASTNSLDMFLEMKAMAWMQKVRERKPESFQAQTALMLATRGSARVLGFSGGILESGRPADFIVVDNTAPYMTPDIDTTANLVYAATGNDVLYTIVNGQILLAEGMLTTLDERAIRMEVQNRVARLLSI</sequence>
<comment type="catalytic activity">
    <reaction evidence="4">
        <text>S-adenosyl-L-homocysteine + H2O + H(+) = S-inosyl-L-homocysteine + NH4(+)</text>
        <dbReference type="Rhea" id="RHEA:20716"/>
        <dbReference type="ChEBI" id="CHEBI:15377"/>
        <dbReference type="ChEBI" id="CHEBI:15378"/>
        <dbReference type="ChEBI" id="CHEBI:28938"/>
        <dbReference type="ChEBI" id="CHEBI:57856"/>
        <dbReference type="ChEBI" id="CHEBI:57985"/>
        <dbReference type="EC" id="3.5.4.28"/>
    </reaction>
</comment>
<gene>
    <name evidence="4" type="primary">mtaD</name>
    <name evidence="6" type="ORF">SAMN00768000_2866</name>
</gene>
<feature type="binding site" evidence="4">
    <location>
        <position position="94"/>
    </location>
    <ligand>
        <name>Zn(2+)</name>
        <dbReference type="ChEBI" id="CHEBI:29105"/>
    </ligand>
</feature>
<dbReference type="GO" id="GO:0090614">
    <property type="term" value="F:5'-methylthioadenosine deaminase activity"/>
    <property type="evidence" value="ECO:0007669"/>
    <property type="project" value="UniProtKB-UniRule"/>
</dbReference>
<reference evidence="7" key="1">
    <citation type="submission" date="2017-04" db="EMBL/GenBank/DDBJ databases">
        <authorList>
            <person name="Varghese N."/>
            <person name="Submissions S."/>
        </authorList>
    </citation>
    <scope>NUCLEOTIDE SEQUENCE [LARGE SCALE GENOMIC DNA]</scope>
    <source>
        <strain evidence="7">DSM 9293</strain>
    </source>
</reference>
<dbReference type="InterPro" id="IPR032466">
    <property type="entry name" value="Metal_Hydrolase"/>
</dbReference>
<accession>A0A1W1WJT1</accession>
<dbReference type="Gene3D" id="2.30.40.10">
    <property type="entry name" value="Urease, subunit C, domain 1"/>
    <property type="match status" value="1"/>
</dbReference>
<dbReference type="CDD" id="cd01298">
    <property type="entry name" value="ATZ_TRZ_like"/>
    <property type="match status" value="1"/>
</dbReference>
<dbReference type="RefSeq" id="WP_242823899.1">
    <property type="nucleotide sequence ID" value="NZ_FWWY01000001.1"/>
</dbReference>
<evidence type="ECO:0000256" key="3">
    <source>
        <dbReference type="ARBA" id="ARBA00022833"/>
    </source>
</evidence>
<keyword evidence="2 4" id="KW-0378">Hydrolase</keyword>
<dbReference type="InterPro" id="IPR006680">
    <property type="entry name" value="Amidohydro-rel"/>
</dbReference>
<dbReference type="GO" id="GO:0050270">
    <property type="term" value="F:S-adenosylhomocysteine deaminase activity"/>
    <property type="evidence" value="ECO:0007669"/>
    <property type="project" value="UniProtKB-UniRule"/>
</dbReference>